<evidence type="ECO:0000313" key="3">
    <source>
        <dbReference type="Proteomes" id="UP000307440"/>
    </source>
</evidence>
<feature type="compositionally biased region" description="Basic and acidic residues" evidence="1">
    <location>
        <begin position="93"/>
        <end position="105"/>
    </location>
</feature>
<feature type="compositionally biased region" description="Polar residues" evidence="1">
    <location>
        <begin position="1"/>
        <end position="12"/>
    </location>
</feature>
<feature type="compositionally biased region" description="Polar residues" evidence="1">
    <location>
        <begin position="43"/>
        <end position="62"/>
    </location>
</feature>
<proteinExistence type="predicted"/>
<feature type="region of interest" description="Disordered" evidence="1">
    <location>
        <begin position="81"/>
        <end position="120"/>
    </location>
</feature>
<dbReference type="Proteomes" id="UP000307440">
    <property type="component" value="Unassembled WGS sequence"/>
</dbReference>
<evidence type="ECO:0000313" key="2">
    <source>
        <dbReference type="EMBL" id="TFK29196.1"/>
    </source>
</evidence>
<dbReference type="AlphaFoldDB" id="A0A5C3LAZ5"/>
<protein>
    <submittedName>
        <fullName evidence="2">Uncharacterized protein</fullName>
    </submittedName>
</protein>
<reference evidence="2 3" key="1">
    <citation type="journal article" date="2019" name="Nat. Ecol. Evol.">
        <title>Megaphylogeny resolves global patterns of mushroom evolution.</title>
        <authorList>
            <person name="Varga T."/>
            <person name="Krizsan K."/>
            <person name="Foldi C."/>
            <person name="Dima B."/>
            <person name="Sanchez-Garcia M."/>
            <person name="Sanchez-Ramirez S."/>
            <person name="Szollosi G.J."/>
            <person name="Szarkandi J.G."/>
            <person name="Papp V."/>
            <person name="Albert L."/>
            <person name="Andreopoulos W."/>
            <person name="Angelini C."/>
            <person name="Antonin V."/>
            <person name="Barry K.W."/>
            <person name="Bougher N.L."/>
            <person name="Buchanan P."/>
            <person name="Buyck B."/>
            <person name="Bense V."/>
            <person name="Catcheside P."/>
            <person name="Chovatia M."/>
            <person name="Cooper J."/>
            <person name="Damon W."/>
            <person name="Desjardin D."/>
            <person name="Finy P."/>
            <person name="Geml J."/>
            <person name="Haridas S."/>
            <person name="Hughes K."/>
            <person name="Justo A."/>
            <person name="Karasinski D."/>
            <person name="Kautmanova I."/>
            <person name="Kiss B."/>
            <person name="Kocsube S."/>
            <person name="Kotiranta H."/>
            <person name="LaButti K.M."/>
            <person name="Lechner B.E."/>
            <person name="Liimatainen K."/>
            <person name="Lipzen A."/>
            <person name="Lukacs Z."/>
            <person name="Mihaltcheva S."/>
            <person name="Morgado L.N."/>
            <person name="Niskanen T."/>
            <person name="Noordeloos M.E."/>
            <person name="Ohm R.A."/>
            <person name="Ortiz-Santana B."/>
            <person name="Ovrebo C."/>
            <person name="Racz N."/>
            <person name="Riley R."/>
            <person name="Savchenko A."/>
            <person name="Shiryaev A."/>
            <person name="Soop K."/>
            <person name="Spirin V."/>
            <person name="Szebenyi C."/>
            <person name="Tomsovsky M."/>
            <person name="Tulloss R.E."/>
            <person name="Uehling J."/>
            <person name="Grigoriev I.V."/>
            <person name="Vagvolgyi C."/>
            <person name="Papp T."/>
            <person name="Martin F.M."/>
            <person name="Miettinen O."/>
            <person name="Hibbett D.S."/>
            <person name="Nagy L.G."/>
        </authorList>
    </citation>
    <scope>NUCLEOTIDE SEQUENCE [LARGE SCALE GENOMIC DNA]</scope>
    <source>
        <strain evidence="2 3">CBS 121175</strain>
    </source>
</reference>
<name>A0A5C3LAZ5_COPMA</name>
<feature type="compositionally biased region" description="Polar residues" evidence="1">
    <location>
        <begin position="110"/>
        <end position="120"/>
    </location>
</feature>
<accession>A0A5C3LAZ5</accession>
<organism evidence="2 3">
    <name type="scientific">Coprinopsis marcescibilis</name>
    <name type="common">Agaric fungus</name>
    <name type="synonym">Psathyrella marcescibilis</name>
    <dbReference type="NCBI Taxonomy" id="230819"/>
    <lineage>
        <taxon>Eukaryota</taxon>
        <taxon>Fungi</taxon>
        <taxon>Dikarya</taxon>
        <taxon>Basidiomycota</taxon>
        <taxon>Agaricomycotina</taxon>
        <taxon>Agaricomycetes</taxon>
        <taxon>Agaricomycetidae</taxon>
        <taxon>Agaricales</taxon>
        <taxon>Agaricineae</taxon>
        <taxon>Psathyrellaceae</taxon>
        <taxon>Coprinopsis</taxon>
    </lineage>
</organism>
<gene>
    <name evidence="2" type="ORF">FA15DRAFT_664520</name>
</gene>
<feature type="region of interest" description="Disordered" evidence="1">
    <location>
        <begin position="1"/>
        <end position="66"/>
    </location>
</feature>
<sequence>MTSKGQAASAPSTPVRRKPFRTHKTPLTAPSGQRPSHKRHKQISSGRTGSSQRCLFESTPSSGPHLFDNFGGYPEISIRKRAPQSGEARLQQRVREPKPKSERTALKRVPSSTPTPSASINFIPPSSPPHIQPDTSNASGSQLLDSHWTLQQMQGQTPIPWVATPGSSFKLSLTPQAGSSNLPPLTPLSRLKALNQFPTSYGSTLQTFHNFTKPAFKSSLNPHGGSTFDGNPFKVDVYEVHHGSSPLRVHCYRTIVETWALRIPCHATNTLEFWSDLFLTVCSQPQRTEELTTLEQVIGEVMLFFSQARRTSGPFTTPTPPHPSEKKFCFLVTHITDLRLRRVEEEAATQETPLIFQQQAESLQFQQPPNTWLSVAAAHFYPTTPPGAYMDENWEMEAQFTYVLPDVEQYHQGHSPPRLDIDMHALLEWTL</sequence>
<feature type="compositionally biased region" description="Basic residues" evidence="1">
    <location>
        <begin position="15"/>
        <end position="24"/>
    </location>
</feature>
<evidence type="ECO:0000256" key="1">
    <source>
        <dbReference type="SAM" id="MobiDB-lite"/>
    </source>
</evidence>
<dbReference type="EMBL" id="ML210151">
    <property type="protein sequence ID" value="TFK29196.1"/>
    <property type="molecule type" value="Genomic_DNA"/>
</dbReference>
<keyword evidence="3" id="KW-1185">Reference proteome</keyword>